<dbReference type="PANTHER" id="PTHR22574:SF2">
    <property type="entry name" value="GOLGI-ASSOCIATED RAB2 INTERACTOR PROTEIN 3"/>
    <property type="match status" value="1"/>
</dbReference>
<dbReference type="GeneID" id="101710620"/>
<evidence type="ECO:0000313" key="4">
    <source>
        <dbReference type="Proteomes" id="UP000694906"/>
    </source>
</evidence>
<feature type="region of interest" description="Disordered" evidence="2">
    <location>
        <begin position="207"/>
        <end position="236"/>
    </location>
</feature>
<protein>
    <submittedName>
        <fullName evidence="5">Protein FAM71A</fullName>
    </submittedName>
</protein>
<dbReference type="Proteomes" id="UP000694906">
    <property type="component" value="Unplaced"/>
</dbReference>
<dbReference type="GO" id="GO:0005634">
    <property type="term" value="C:nucleus"/>
    <property type="evidence" value="ECO:0007669"/>
    <property type="project" value="TreeGrafter"/>
</dbReference>
<dbReference type="GO" id="GO:0007286">
    <property type="term" value="P:spermatid development"/>
    <property type="evidence" value="ECO:0007669"/>
    <property type="project" value="UniProtKB-ARBA"/>
</dbReference>
<dbReference type="InterPro" id="IPR022168">
    <property type="entry name" value="GARIL-like_Rab2B-bd"/>
</dbReference>
<evidence type="ECO:0000256" key="2">
    <source>
        <dbReference type="SAM" id="MobiDB-lite"/>
    </source>
</evidence>
<dbReference type="RefSeq" id="XP_021108292.1">
    <property type="nucleotide sequence ID" value="XM_021252633.1"/>
</dbReference>
<reference evidence="5" key="1">
    <citation type="submission" date="2025-08" db="UniProtKB">
        <authorList>
            <consortium name="RefSeq"/>
        </authorList>
    </citation>
    <scope>IDENTIFICATION</scope>
</reference>
<dbReference type="Pfam" id="PF12480">
    <property type="entry name" value="GARIL_Rab2_bd"/>
    <property type="match status" value="1"/>
</dbReference>
<evidence type="ECO:0000313" key="5">
    <source>
        <dbReference type="RefSeq" id="XP_021108292.1"/>
    </source>
</evidence>
<sequence length="236" mass="26247">MGKLQRELRKGKYHMFRSAPIFESDFVQITKRGKLTDMQNRGHFVTVGVTCTSPILPIPDVMLLARQATSCDSQAPKRKNRKAEEPLELTRLIPLKFVQISVHDLEKQQLRLKLATGRSFYLQLCAPLDAREDLFTSWERLIYLLQLPFESNSGTYDTPPEDILCLPELADADSSSLATSDTYGRDDWGQVSIRNIYAVAELAGATSAAHASGEGDQPSSRTSAATPKVCTPETRS</sequence>
<organism evidence="4 5">
    <name type="scientific">Heterocephalus glaber</name>
    <name type="common">Naked mole rat</name>
    <dbReference type="NCBI Taxonomy" id="10181"/>
    <lineage>
        <taxon>Eukaryota</taxon>
        <taxon>Metazoa</taxon>
        <taxon>Chordata</taxon>
        <taxon>Craniata</taxon>
        <taxon>Vertebrata</taxon>
        <taxon>Euteleostomi</taxon>
        <taxon>Mammalia</taxon>
        <taxon>Eutheria</taxon>
        <taxon>Euarchontoglires</taxon>
        <taxon>Glires</taxon>
        <taxon>Rodentia</taxon>
        <taxon>Hystricomorpha</taxon>
        <taxon>Bathyergidae</taxon>
        <taxon>Heterocephalus</taxon>
    </lineage>
</organism>
<gene>
    <name evidence="5" type="primary">LOC101710620</name>
</gene>
<evidence type="ECO:0000256" key="1">
    <source>
        <dbReference type="ARBA" id="ARBA00038379"/>
    </source>
</evidence>
<proteinExistence type="inferred from homology"/>
<dbReference type="AlphaFoldDB" id="A0AAX6SJS5"/>
<accession>A0AAX6SJS5</accession>
<dbReference type="PANTHER" id="PTHR22574">
    <property type="match status" value="1"/>
</dbReference>
<feature type="non-terminal residue" evidence="5">
    <location>
        <position position="236"/>
    </location>
</feature>
<keyword evidence="4" id="KW-1185">Reference proteome</keyword>
<feature type="domain" description="Golgi associated RAB2 interactor protein-like Rab2B-binding" evidence="3">
    <location>
        <begin position="87"/>
        <end position="153"/>
    </location>
</feature>
<comment type="similarity">
    <text evidence="1">Belongs to the GARIN family.</text>
</comment>
<name>A0AAX6SJS5_HETGA</name>
<evidence type="ECO:0000259" key="3">
    <source>
        <dbReference type="Pfam" id="PF12480"/>
    </source>
</evidence>